<accession>A0AAE9NSQ1</accession>
<protein>
    <submittedName>
        <fullName evidence="3">LuxR C-terminal-related transcriptional regulator</fullName>
    </submittedName>
</protein>
<dbReference type="AlphaFoldDB" id="A0AAE9NSQ1"/>
<feature type="domain" description="HTH luxR-type" evidence="2">
    <location>
        <begin position="126"/>
        <end position="183"/>
    </location>
</feature>
<dbReference type="SUPFAM" id="SSF46894">
    <property type="entry name" value="C-terminal effector domain of the bipartite response regulators"/>
    <property type="match status" value="1"/>
</dbReference>
<reference evidence="3" key="1">
    <citation type="submission" date="2021-12" db="EMBL/GenBank/DDBJ databases">
        <title>Genome sequence of novel Pectobacterium sp. causing blackleg.</title>
        <authorList>
            <person name="Wang J."/>
        </authorList>
    </citation>
    <scope>NUCLEOTIDE SEQUENCE</scope>
    <source>
        <strain evidence="3">BY21311</strain>
    </source>
</reference>
<dbReference type="Pfam" id="PF00196">
    <property type="entry name" value="GerE"/>
    <property type="match status" value="1"/>
</dbReference>
<name>A0AAE9NSQ1_9GAMM</name>
<dbReference type="EMBL" id="CP090065">
    <property type="protein sequence ID" value="UVO08853.1"/>
    <property type="molecule type" value="Genomic_DNA"/>
</dbReference>
<dbReference type="RefSeq" id="WP_258883870.1">
    <property type="nucleotide sequence ID" value="NZ_CP090065.1"/>
</dbReference>
<dbReference type="Proteomes" id="UP001059272">
    <property type="component" value="Chromosome"/>
</dbReference>
<evidence type="ECO:0000256" key="1">
    <source>
        <dbReference type="ARBA" id="ARBA00023125"/>
    </source>
</evidence>
<dbReference type="InterPro" id="IPR016032">
    <property type="entry name" value="Sig_transdc_resp-reg_C-effctor"/>
</dbReference>
<dbReference type="GO" id="GO:0003677">
    <property type="term" value="F:DNA binding"/>
    <property type="evidence" value="ECO:0007669"/>
    <property type="project" value="UniProtKB-KW"/>
</dbReference>
<dbReference type="GO" id="GO:0006355">
    <property type="term" value="P:regulation of DNA-templated transcription"/>
    <property type="evidence" value="ECO:0007669"/>
    <property type="project" value="InterPro"/>
</dbReference>
<dbReference type="Gene3D" id="1.10.10.10">
    <property type="entry name" value="Winged helix-like DNA-binding domain superfamily/Winged helix DNA-binding domain"/>
    <property type="match status" value="1"/>
</dbReference>
<evidence type="ECO:0000313" key="4">
    <source>
        <dbReference type="Proteomes" id="UP001059272"/>
    </source>
</evidence>
<keyword evidence="1" id="KW-0238">DNA-binding</keyword>
<sequence>MIAINVDHLTVINHTYIPRECLKKATLQPEVDIITSCIFTKKAFENIKINDHAEISIIDIEHGIDLALLTHHIASQERKIIILNNRRHAPVMIAKKVILLSKHTSIITIKKVISALSSFREIKGKTISLSPNEKILFGYWLDGISIKDIAKKMAITHKTANNMKNNIYRKYGIKDLLTFLLIARISHMQSITDAEHHEVIYVDRDIERNERLESH</sequence>
<dbReference type="KEGG" id="ppoo:LW347_02335"/>
<evidence type="ECO:0000313" key="3">
    <source>
        <dbReference type="EMBL" id="UVO08853.1"/>
    </source>
</evidence>
<dbReference type="InterPro" id="IPR036388">
    <property type="entry name" value="WH-like_DNA-bd_sf"/>
</dbReference>
<dbReference type="SMART" id="SM00421">
    <property type="entry name" value="HTH_LUXR"/>
    <property type="match status" value="1"/>
</dbReference>
<evidence type="ECO:0000259" key="2">
    <source>
        <dbReference type="SMART" id="SM00421"/>
    </source>
</evidence>
<gene>
    <name evidence="3" type="ORF">LW347_02335</name>
</gene>
<organism evidence="3 4">
    <name type="scientific">Pectobacterium polonicum</name>
    <dbReference type="NCBI Taxonomy" id="2485124"/>
    <lineage>
        <taxon>Bacteria</taxon>
        <taxon>Pseudomonadati</taxon>
        <taxon>Pseudomonadota</taxon>
        <taxon>Gammaproteobacteria</taxon>
        <taxon>Enterobacterales</taxon>
        <taxon>Pectobacteriaceae</taxon>
        <taxon>Pectobacterium</taxon>
    </lineage>
</organism>
<dbReference type="InterPro" id="IPR000792">
    <property type="entry name" value="Tscrpt_reg_LuxR_C"/>
</dbReference>
<proteinExistence type="predicted"/>